<dbReference type="EMBL" id="GGYP01006669">
    <property type="protein sequence ID" value="MDE51440.1"/>
    <property type="molecule type" value="Transcribed_RNA"/>
</dbReference>
<gene>
    <name evidence="4" type="primary">Fam210b</name>
    <name evidence="4" type="ORF">g.8436</name>
</gene>
<accession>A0A6G1SNG8</accession>
<feature type="region of interest" description="Disordered" evidence="1">
    <location>
        <begin position="57"/>
        <end position="90"/>
    </location>
</feature>
<feature type="domain" description="DUF1279" evidence="3">
    <location>
        <begin position="112"/>
        <end position="196"/>
    </location>
</feature>
<dbReference type="PANTHER" id="PTHR21377">
    <property type="entry name" value="PROTEIN FAM210B, MITOCHONDRIAL"/>
    <property type="match status" value="1"/>
</dbReference>
<dbReference type="Pfam" id="PF06916">
    <property type="entry name" value="FAM210A-B_dom"/>
    <property type="match status" value="1"/>
</dbReference>
<feature type="compositionally biased region" description="Pro residues" evidence="1">
    <location>
        <begin position="64"/>
        <end position="75"/>
    </location>
</feature>
<proteinExistence type="predicted"/>
<reference evidence="4" key="1">
    <citation type="submission" date="2018-10" db="EMBL/GenBank/DDBJ databases">
        <title>Transcriptome assembly of Aceria tosichella (Wheat curl mite) Type 2.</title>
        <authorList>
            <person name="Scully E.D."/>
            <person name="Geib S.M."/>
            <person name="Palmer N.A."/>
            <person name="Gupta A.K."/>
            <person name="Sarath G."/>
            <person name="Tatineni S."/>
        </authorList>
    </citation>
    <scope>NUCLEOTIDE SEQUENCE</scope>
    <source>
        <strain evidence="4">LincolnNE</strain>
    </source>
</reference>
<keyword evidence="2" id="KW-1133">Transmembrane helix</keyword>
<dbReference type="PANTHER" id="PTHR21377:SF0">
    <property type="entry name" value="PROTEIN FAM210B, MITOCHONDRIAL"/>
    <property type="match status" value="1"/>
</dbReference>
<feature type="transmembrane region" description="Helical" evidence="2">
    <location>
        <begin position="175"/>
        <end position="199"/>
    </location>
</feature>
<organism evidence="4">
    <name type="scientific">Aceria tosichella</name>
    <name type="common">wheat curl mite</name>
    <dbReference type="NCBI Taxonomy" id="561515"/>
    <lineage>
        <taxon>Eukaryota</taxon>
        <taxon>Metazoa</taxon>
        <taxon>Ecdysozoa</taxon>
        <taxon>Arthropoda</taxon>
        <taxon>Chelicerata</taxon>
        <taxon>Arachnida</taxon>
        <taxon>Acari</taxon>
        <taxon>Acariformes</taxon>
        <taxon>Trombidiformes</taxon>
        <taxon>Prostigmata</taxon>
        <taxon>Eupodina</taxon>
        <taxon>Eriophyoidea</taxon>
        <taxon>Eriophyidae</taxon>
        <taxon>Eriophyinae</taxon>
        <taxon>Aceriini</taxon>
        <taxon>Aceria</taxon>
    </lineage>
</organism>
<sequence length="210" mass="23755">MSYLLRWVRYNQSLATRSMTLMTNGNSVYERTAASQNNNLKPLYQVVRSQPIMTPTPSLLSQLPPRPPHPPPPRPGIDNNNNNKMNEETSEKKDDINYVIQFKRGLDVKKVFKEFYSLYGPLFVVCHIGIGLISLGFFCSLTWFAIDLTQMVPDFVVARIGESMASMTGTGGKFVVAYAIHKLILPVRLGAAIYVTRLLSRVIKKKRKMT</sequence>
<keyword evidence="2" id="KW-0812">Transmembrane</keyword>
<feature type="transmembrane region" description="Helical" evidence="2">
    <location>
        <begin position="118"/>
        <end position="146"/>
    </location>
</feature>
<evidence type="ECO:0000256" key="2">
    <source>
        <dbReference type="SAM" id="Phobius"/>
    </source>
</evidence>
<name>A0A6G1SNG8_9ACAR</name>
<dbReference type="GO" id="GO:0005739">
    <property type="term" value="C:mitochondrion"/>
    <property type="evidence" value="ECO:0007669"/>
    <property type="project" value="TreeGrafter"/>
</dbReference>
<evidence type="ECO:0000313" key="4">
    <source>
        <dbReference type="EMBL" id="MDE51440.1"/>
    </source>
</evidence>
<dbReference type="AlphaFoldDB" id="A0A6G1SNG8"/>
<evidence type="ECO:0000259" key="3">
    <source>
        <dbReference type="Pfam" id="PF06916"/>
    </source>
</evidence>
<dbReference type="InterPro" id="IPR045866">
    <property type="entry name" value="FAM210A/B-like"/>
</dbReference>
<dbReference type="InterPro" id="IPR009688">
    <property type="entry name" value="FAM210A/B-like_dom"/>
</dbReference>
<protein>
    <submittedName>
        <fullName evidence="4">Protein FAM210B</fullName>
    </submittedName>
</protein>
<evidence type="ECO:0000256" key="1">
    <source>
        <dbReference type="SAM" id="MobiDB-lite"/>
    </source>
</evidence>
<keyword evidence="2" id="KW-0472">Membrane</keyword>